<sequence length="186" mass="21188">MNVEKFICIRIWALYKVMIIGHFQRFMRVCLADIIKRPNVVAFVVGNMTNENEDFTPFYEPDETEHTVLITTIMYVCLAILVLALIAVGIYVTRLTNKKASQTMTERSKTNESVDLAVQEVRLIESQQQLKVLRKGSKSPEEIIRVQSITGGSAKKSKEKSSIIMGSKSKSRSKKEYSPIKRHFGK</sequence>
<keyword evidence="2" id="KW-0812">Transmembrane</keyword>
<evidence type="ECO:0000256" key="1">
    <source>
        <dbReference type="SAM" id="MobiDB-lite"/>
    </source>
</evidence>
<evidence type="ECO:0000313" key="3">
    <source>
        <dbReference type="Proteomes" id="UP000887565"/>
    </source>
</evidence>
<protein>
    <submittedName>
        <fullName evidence="4">Uncharacterized protein</fullName>
    </submittedName>
</protein>
<evidence type="ECO:0000313" key="4">
    <source>
        <dbReference type="WBParaSite" id="nRc.2.0.1.t45764-RA"/>
    </source>
</evidence>
<dbReference type="Proteomes" id="UP000887565">
    <property type="component" value="Unplaced"/>
</dbReference>
<keyword evidence="3" id="KW-1185">Reference proteome</keyword>
<name>A0A915L3W0_ROMCU</name>
<accession>A0A915L3W0</accession>
<organism evidence="3 4">
    <name type="scientific">Romanomermis culicivorax</name>
    <name type="common">Nematode worm</name>
    <dbReference type="NCBI Taxonomy" id="13658"/>
    <lineage>
        <taxon>Eukaryota</taxon>
        <taxon>Metazoa</taxon>
        <taxon>Ecdysozoa</taxon>
        <taxon>Nematoda</taxon>
        <taxon>Enoplea</taxon>
        <taxon>Dorylaimia</taxon>
        <taxon>Mermithida</taxon>
        <taxon>Mermithoidea</taxon>
        <taxon>Mermithidae</taxon>
        <taxon>Romanomermis</taxon>
    </lineage>
</organism>
<reference evidence="4" key="1">
    <citation type="submission" date="2022-11" db="UniProtKB">
        <authorList>
            <consortium name="WormBaseParasite"/>
        </authorList>
    </citation>
    <scope>IDENTIFICATION</scope>
</reference>
<keyword evidence="2" id="KW-0472">Membrane</keyword>
<keyword evidence="2" id="KW-1133">Transmembrane helix</keyword>
<dbReference type="WBParaSite" id="nRc.2.0.1.t45764-RA">
    <property type="protein sequence ID" value="nRc.2.0.1.t45764-RA"/>
    <property type="gene ID" value="nRc.2.0.1.g45764"/>
</dbReference>
<feature type="transmembrane region" description="Helical" evidence="2">
    <location>
        <begin position="68"/>
        <end position="92"/>
    </location>
</feature>
<dbReference type="AlphaFoldDB" id="A0A915L3W0"/>
<evidence type="ECO:0000256" key="2">
    <source>
        <dbReference type="SAM" id="Phobius"/>
    </source>
</evidence>
<feature type="region of interest" description="Disordered" evidence="1">
    <location>
        <begin position="148"/>
        <end position="186"/>
    </location>
</feature>
<proteinExistence type="predicted"/>